<dbReference type="EMBL" id="JH930474">
    <property type="protein sequence ID" value="EKM53085.1"/>
    <property type="molecule type" value="Genomic_DNA"/>
</dbReference>
<dbReference type="RefSeq" id="XP_007397788.1">
    <property type="nucleotide sequence ID" value="XM_007397726.1"/>
</dbReference>
<dbReference type="KEGG" id="pco:PHACADRAFT_210804"/>
<proteinExistence type="predicted"/>
<evidence type="ECO:0000313" key="3">
    <source>
        <dbReference type="EMBL" id="EKM53085.1"/>
    </source>
</evidence>
<feature type="transmembrane region" description="Helical" evidence="1">
    <location>
        <begin position="134"/>
        <end position="155"/>
    </location>
</feature>
<evidence type="ECO:0000259" key="2">
    <source>
        <dbReference type="Pfam" id="PF20152"/>
    </source>
</evidence>
<sequence length="339" mass="37132">MSDPASSTPLPSPPLPSLDLNNTLGVLLITEILISVLFGIACVQVYMYFHSSIRDSSRMKGIVLFLWILDGLHLAFTSHGIYQYAVMNFTNPLALTQCPWSFSADMVFAELSDFILTSVFAYRIYKISGHMWPLIFIVPPQIVSLTAGLAIAVLVRKVPDYGELDKRYAWIWDTMFCLQAVADCAIAASLSTILVRRRTGFKRTNSLIRVLILYTIGTCTLTSSVSVASVITCISAPHNFIYFSIGTLLPKLTMNSLLALLNSRDALREMHAGQVVSVHFSKFASILKRSGTSDNAGAAPVHISDHISQEIIDSDLSATADILDSSFDSESQVPGDRAV</sequence>
<dbReference type="InterPro" id="IPR045339">
    <property type="entry name" value="DUF6534"/>
</dbReference>
<feature type="transmembrane region" description="Helical" evidence="1">
    <location>
        <begin position="61"/>
        <end position="82"/>
    </location>
</feature>
<keyword evidence="1" id="KW-0472">Membrane</keyword>
<feature type="transmembrane region" description="Helical" evidence="1">
    <location>
        <begin position="207"/>
        <end position="228"/>
    </location>
</feature>
<feature type="transmembrane region" description="Helical" evidence="1">
    <location>
        <begin position="240"/>
        <end position="261"/>
    </location>
</feature>
<feature type="transmembrane region" description="Helical" evidence="1">
    <location>
        <begin position="102"/>
        <end position="122"/>
    </location>
</feature>
<dbReference type="Pfam" id="PF20152">
    <property type="entry name" value="DUF6534"/>
    <property type="match status" value="1"/>
</dbReference>
<feature type="transmembrane region" description="Helical" evidence="1">
    <location>
        <begin position="170"/>
        <end position="195"/>
    </location>
</feature>
<evidence type="ECO:0000256" key="1">
    <source>
        <dbReference type="SAM" id="Phobius"/>
    </source>
</evidence>
<keyword evidence="1" id="KW-0812">Transmembrane</keyword>
<keyword evidence="1" id="KW-1133">Transmembrane helix</keyword>
<dbReference type="GeneID" id="18913023"/>
<dbReference type="OrthoDB" id="2749860at2759"/>
<organism evidence="3 4">
    <name type="scientific">Phanerochaete carnosa (strain HHB-10118-sp)</name>
    <name type="common">White-rot fungus</name>
    <name type="synonym">Peniophora carnosa</name>
    <dbReference type="NCBI Taxonomy" id="650164"/>
    <lineage>
        <taxon>Eukaryota</taxon>
        <taxon>Fungi</taxon>
        <taxon>Dikarya</taxon>
        <taxon>Basidiomycota</taxon>
        <taxon>Agaricomycotina</taxon>
        <taxon>Agaricomycetes</taxon>
        <taxon>Polyporales</taxon>
        <taxon>Phanerochaetaceae</taxon>
        <taxon>Phanerochaete</taxon>
    </lineage>
</organism>
<accession>K5W1T1</accession>
<protein>
    <recommendedName>
        <fullName evidence="2">DUF6534 domain-containing protein</fullName>
    </recommendedName>
</protein>
<dbReference type="AlphaFoldDB" id="K5W1T1"/>
<reference evidence="3 4" key="1">
    <citation type="journal article" date="2012" name="BMC Genomics">
        <title>Comparative genomics of the white-rot fungi, Phanerochaete carnosa and P. chrysosporium, to elucidate the genetic basis of the distinct wood types they colonize.</title>
        <authorList>
            <person name="Suzuki H."/>
            <person name="MacDonald J."/>
            <person name="Syed K."/>
            <person name="Salamov A."/>
            <person name="Hori C."/>
            <person name="Aerts A."/>
            <person name="Henrissat B."/>
            <person name="Wiebenga A."/>
            <person name="vanKuyk P.A."/>
            <person name="Barry K."/>
            <person name="Lindquist E."/>
            <person name="LaButti K."/>
            <person name="Lapidus A."/>
            <person name="Lucas S."/>
            <person name="Coutinho P."/>
            <person name="Gong Y."/>
            <person name="Samejima M."/>
            <person name="Mahadevan R."/>
            <person name="Abou-Zaid M."/>
            <person name="de Vries R.P."/>
            <person name="Igarashi K."/>
            <person name="Yadav J.S."/>
            <person name="Grigoriev I.V."/>
            <person name="Master E.R."/>
        </authorList>
    </citation>
    <scope>NUCLEOTIDE SEQUENCE [LARGE SCALE GENOMIC DNA]</scope>
    <source>
        <strain evidence="3 4">HHB-10118-sp</strain>
    </source>
</reference>
<evidence type="ECO:0000313" key="4">
    <source>
        <dbReference type="Proteomes" id="UP000008370"/>
    </source>
</evidence>
<dbReference type="InParanoid" id="K5W1T1"/>
<name>K5W1T1_PHACS</name>
<dbReference type="Proteomes" id="UP000008370">
    <property type="component" value="Unassembled WGS sequence"/>
</dbReference>
<feature type="transmembrane region" description="Helical" evidence="1">
    <location>
        <begin position="24"/>
        <end position="49"/>
    </location>
</feature>
<dbReference type="PANTHER" id="PTHR40465:SF1">
    <property type="entry name" value="DUF6534 DOMAIN-CONTAINING PROTEIN"/>
    <property type="match status" value="1"/>
</dbReference>
<keyword evidence="4" id="KW-1185">Reference proteome</keyword>
<dbReference type="HOGENOM" id="CLU_046025_5_4_1"/>
<dbReference type="PANTHER" id="PTHR40465">
    <property type="entry name" value="CHROMOSOME 1, WHOLE GENOME SHOTGUN SEQUENCE"/>
    <property type="match status" value="1"/>
</dbReference>
<gene>
    <name evidence="3" type="ORF">PHACADRAFT_210804</name>
</gene>
<feature type="domain" description="DUF6534" evidence="2">
    <location>
        <begin position="180"/>
        <end position="265"/>
    </location>
</feature>